<dbReference type="RefSeq" id="WP_343886892.1">
    <property type="nucleotide sequence ID" value="NZ_BAAAKI010000025.1"/>
</dbReference>
<keyword evidence="9" id="KW-1185">Reference proteome</keyword>
<comment type="similarity">
    <text evidence="2">Belongs to the DoxX family.</text>
</comment>
<evidence type="ECO:0000256" key="2">
    <source>
        <dbReference type="ARBA" id="ARBA00006679"/>
    </source>
</evidence>
<keyword evidence="4 7" id="KW-0812">Transmembrane</keyword>
<protein>
    <submittedName>
        <fullName evidence="8">DoxX family protein</fullName>
    </submittedName>
</protein>
<name>A0ABW1X5J8_9ACTN</name>
<evidence type="ECO:0000313" key="9">
    <source>
        <dbReference type="Proteomes" id="UP001596266"/>
    </source>
</evidence>
<dbReference type="InterPro" id="IPR051907">
    <property type="entry name" value="DoxX-like_oxidoreductase"/>
</dbReference>
<comment type="subcellular location">
    <subcellularLocation>
        <location evidence="1">Cell membrane</location>
        <topology evidence="1">Multi-pass membrane protein</topology>
    </subcellularLocation>
</comment>
<evidence type="ECO:0000256" key="1">
    <source>
        <dbReference type="ARBA" id="ARBA00004651"/>
    </source>
</evidence>
<evidence type="ECO:0000256" key="5">
    <source>
        <dbReference type="ARBA" id="ARBA00022989"/>
    </source>
</evidence>
<dbReference type="PANTHER" id="PTHR33452:SF1">
    <property type="entry name" value="INNER MEMBRANE PROTEIN YPHA-RELATED"/>
    <property type="match status" value="1"/>
</dbReference>
<dbReference type="InterPro" id="IPR032808">
    <property type="entry name" value="DoxX"/>
</dbReference>
<evidence type="ECO:0000256" key="4">
    <source>
        <dbReference type="ARBA" id="ARBA00022692"/>
    </source>
</evidence>
<evidence type="ECO:0000256" key="6">
    <source>
        <dbReference type="ARBA" id="ARBA00023136"/>
    </source>
</evidence>
<evidence type="ECO:0000256" key="3">
    <source>
        <dbReference type="ARBA" id="ARBA00022475"/>
    </source>
</evidence>
<dbReference type="Proteomes" id="UP001596266">
    <property type="component" value="Unassembled WGS sequence"/>
</dbReference>
<sequence>MGAVRVLRDLVLMVARIALGVVLVLRGWARWQGGMSAQADALSAQGVPQPQVMAWALTGVELVGGVLLVLGFLVPLVGLMLVAANVALIVWAQRGWQWRVAEGGWEYQVVLAAFGLVLLAFGGGRAGMDAMFRRRGDDPERKVVREHP</sequence>
<dbReference type="PANTHER" id="PTHR33452">
    <property type="entry name" value="OXIDOREDUCTASE CATD-RELATED"/>
    <property type="match status" value="1"/>
</dbReference>
<evidence type="ECO:0000256" key="7">
    <source>
        <dbReference type="SAM" id="Phobius"/>
    </source>
</evidence>
<feature type="transmembrane region" description="Helical" evidence="7">
    <location>
        <begin position="6"/>
        <end position="25"/>
    </location>
</feature>
<keyword evidence="6 7" id="KW-0472">Membrane</keyword>
<keyword evidence="5 7" id="KW-1133">Transmembrane helix</keyword>
<proteinExistence type="inferred from homology"/>
<gene>
    <name evidence="8" type="ORF">ACFP57_13000</name>
</gene>
<keyword evidence="3" id="KW-1003">Cell membrane</keyword>
<evidence type="ECO:0000313" key="8">
    <source>
        <dbReference type="EMBL" id="MFC6397893.1"/>
    </source>
</evidence>
<dbReference type="Pfam" id="PF07681">
    <property type="entry name" value="DoxX"/>
    <property type="match status" value="1"/>
</dbReference>
<reference evidence="9" key="1">
    <citation type="journal article" date="2019" name="Int. J. Syst. Evol. Microbiol.">
        <title>The Global Catalogue of Microorganisms (GCM) 10K type strain sequencing project: providing services to taxonomists for standard genome sequencing and annotation.</title>
        <authorList>
            <consortium name="The Broad Institute Genomics Platform"/>
            <consortium name="The Broad Institute Genome Sequencing Center for Infectious Disease"/>
            <person name="Wu L."/>
            <person name="Ma J."/>
        </authorList>
    </citation>
    <scope>NUCLEOTIDE SEQUENCE [LARGE SCALE GENOMIC DNA]</scope>
    <source>
        <strain evidence="9">CGMCC 1.15277</strain>
    </source>
</reference>
<feature type="transmembrane region" description="Helical" evidence="7">
    <location>
        <begin position="104"/>
        <end position="124"/>
    </location>
</feature>
<dbReference type="EMBL" id="JBHSUA010000024">
    <property type="protein sequence ID" value="MFC6397893.1"/>
    <property type="molecule type" value="Genomic_DNA"/>
</dbReference>
<organism evidence="8 9">
    <name type="scientific">Luteococcus sanguinis</name>
    <dbReference type="NCBI Taxonomy" id="174038"/>
    <lineage>
        <taxon>Bacteria</taxon>
        <taxon>Bacillati</taxon>
        <taxon>Actinomycetota</taxon>
        <taxon>Actinomycetes</taxon>
        <taxon>Propionibacteriales</taxon>
        <taxon>Propionibacteriaceae</taxon>
        <taxon>Luteococcus</taxon>
    </lineage>
</organism>
<feature type="transmembrane region" description="Helical" evidence="7">
    <location>
        <begin position="62"/>
        <end position="92"/>
    </location>
</feature>
<accession>A0ABW1X5J8</accession>
<comment type="caution">
    <text evidence="8">The sequence shown here is derived from an EMBL/GenBank/DDBJ whole genome shotgun (WGS) entry which is preliminary data.</text>
</comment>